<evidence type="ECO:0000313" key="2">
    <source>
        <dbReference type="Proteomes" id="UP000325811"/>
    </source>
</evidence>
<evidence type="ECO:0000313" key="1">
    <source>
        <dbReference type="EMBL" id="VVD27420.1"/>
    </source>
</evidence>
<evidence type="ECO:0008006" key="3">
    <source>
        <dbReference type="Google" id="ProtNLM"/>
    </source>
</evidence>
<dbReference type="Proteomes" id="UP000325811">
    <property type="component" value="Chromosome I"/>
</dbReference>
<dbReference type="EMBL" id="LR699553">
    <property type="protein sequence ID" value="VVD27420.1"/>
    <property type="molecule type" value="Genomic_DNA"/>
</dbReference>
<name>A0A5Q4YUP6_9BURK</name>
<dbReference type="AlphaFoldDB" id="A0A5Q4YUP6"/>
<proteinExistence type="predicted"/>
<reference evidence="1 2" key="1">
    <citation type="submission" date="2019-08" db="EMBL/GenBank/DDBJ databases">
        <authorList>
            <person name="Herpell B J."/>
        </authorList>
    </citation>
    <scope>NUCLEOTIDE SEQUENCE [LARGE SCALE GENOMIC DNA]</scope>
    <source>
        <strain evidence="2">Msb3</strain>
    </source>
</reference>
<protein>
    <recommendedName>
        <fullName evidence="3">Lipoprotein</fullName>
    </recommendedName>
</protein>
<sequence length="37" mass="3983">MMKKNLLLIAVLAVMLAGCVVVPARPVYLRAPAVVVY</sequence>
<dbReference type="PROSITE" id="PS51257">
    <property type="entry name" value="PROKAR_LIPOPROTEIN"/>
    <property type="match status" value="1"/>
</dbReference>
<dbReference type="KEGG" id="pdio:PDMSB3_0958"/>
<gene>
    <name evidence="1" type="ORF">PDMSB3_0958</name>
</gene>
<organism evidence="1 2">
    <name type="scientific">Paraburkholderia dioscoreae</name>
    <dbReference type="NCBI Taxonomy" id="2604047"/>
    <lineage>
        <taxon>Bacteria</taxon>
        <taxon>Pseudomonadati</taxon>
        <taxon>Pseudomonadota</taxon>
        <taxon>Betaproteobacteria</taxon>
        <taxon>Burkholderiales</taxon>
        <taxon>Burkholderiaceae</taxon>
        <taxon>Paraburkholderia</taxon>
    </lineage>
</organism>
<accession>A0A5Q4YUP6</accession>
<keyword evidence="2" id="KW-1185">Reference proteome</keyword>